<feature type="domain" description="Type II secretion system protein GspB C-terminal" evidence="2">
    <location>
        <begin position="120"/>
        <end position="179"/>
    </location>
</feature>
<comment type="caution">
    <text evidence="3">The sequence shown here is derived from an EMBL/GenBank/DDBJ whole genome shotgun (WGS) entry which is preliminary data.</text>
</comment>
<dbReference type="InterPro" id="IPR032389">
    <property type="entry name" value="GspB_C"/>
</dbReference>
<evidence type="ECO:0000259" key="2">
    <source>
        <dbReference type="Pfam" id="PF16537"/>
    </source>
</evidence>
<keyword evidence="1" id="KW-1133">Transmembrane helix</keyword>
<dbReference type="RefSeq" id="WP_223075242.1">
    <property type="nucleotide sequence ID" value="NZ_JADMNK010000010.1"/>
</dbReference>
<proteinExistence type="predicted"/>
<dbReference type="Proteomes" id="UP000706580">
    <property type="component" value="Unassembled WGS sequence"/>
</dbReference>
<evidence type="ECO:0000313" key="3">
    <source>
        <dbReference type="EMBL" id="MBZ0059566.1"/>
    </source>
</evidence>
<dbReference type="Pfam" id="PF16537">
    <property type="entry name" value="T2SSB"/>
    <property type="match status" value="1"/>
</dbReference>
<dbReference type="EMBL" id="JADMNK010000010">
    <property type="protein sequence ID" value="MBZ0059566.1"/>
    <property type="molecule type" value="Genomic_DNA"/>
</dbReference>
<keyword evidence="1" id="KW-0472">Membrane</keyword>
<protein>
    <submittedName>
        <fullName evidence="3">General secretion pathway protein GspB</fullName>
    </submittedName>
</protein>
<sequence>MSFTLSLPLRPHSRLSARLILALAGGCGVILALLAGAAISYGWHSLHNPPVVKKVEVTHSTQQPWRNLSPKVIFNVQPLTVETEEFVQEAEPEAEAPVADAESEHIADLAQLPDELRRRLPVIKYEAHIYSSETGRSVINLNGTDYSEGAEISGGVRVEKIEPDSAIFAYDGHLFRVAALADW</sequence>
<evidence type="ECO:0000313" key="4">
    <source>
        <dbReference type="Proteomes" id="UP000706580"/>
    </source>
</evidence>
<feature type="transmembrane region" description="Helical" evidence="1">
    <location>
        <begin position="20"/>
        <end position="43"/>
    </location>
</feature>
<keyword evidence="4" id="KW-1185">Reference proteome</keyword>
<accession>A0ABS7RZ33</accession>
<keyword evidence="1" id="KW-0812">Transmembrane</keyword>
<organism evidence="3 4">
    <name type="scientific">Leclercia barmai</name>
    <dbReference type="NCBI Taxonomy" id="2785629"/>
    <lineage>
        <taxon>Bacteria</taxon>
        <taxon>Pseudomonadati</taxon>
        <taxon>Pseudomonadota</taxon>
        <taxon>Gammaproteobacteria</taxon>
        <taxon>Enterobacterales</taxon>
        <taxon>Enterobacteriaceae</taxon>
        <taxon>Leclercia</taxon>
    </lineage>
</organism>
<gene>
    <name evidence="3" type="ORF">ITX56_17505</name>
</gene>
<evidence type="ECO:0000256" key="1">
    <source>
        <dbReference type="SAM" id="Phobius"/>
    </source>
</evidence>
<name>A0ABS7RZ33_9ENTR</name>
<reference evidence="3 4" key="1">
    <citation type="submission" date="2020-11" db="EMBL/GenBank/DDBJ databases">
        <title>Draft Genome of Enterobacter sp. strain EMC7.</title>
        <authorList>
            <person name="Barman P."/>
            <person name="Sinha S."/>
            <person name="Sen S."/>
            <person name="Chakraborty R."/>
        </authorList>
    </citation>
    <scope>NUCLEOTIDE SEQUENCE [LARGE SCALE GENOMIC DNA]</scope>
    <source>
        <strain evidence="3 4">EMC7</strain>
    </source>
</reference>